<keyword evidence="6 11" id="KW-0999">Mitochondrion inner membrane</keyword>
<comment type="similarity">
    <text evidence="2 11">Belongs to the UQCR10/QCR9 family.</text>
</comment>
<dbReference type="FunFam" id="1.20.5.260:FF:000001">
    <property type="entry name" value="Cytochrome b-c1 complex subunit 9"/>
    <property type="match status" value="1"/>
</dbReference>
<dbReference type="InterPro" id="IPR036656">
    <property type="entry name" value="QCR9_sf"/>
</dbReference>
<dbReference type="AlphaFoldDB" id="A0ABD0M415"/>
<evidence type="ECO:0000256" key="6">
    <source>
        <dbReference type="ARBA" id="ARBA00022792"/>
    </source>
</evidence>
<dbReference type="Pfam" id="PF05365">
    <property type="entry name" value="UCR_UQCRX_QCR9"/>
    <property type="match status" value="1"/>
</dbReference>
<organism evidence="12 13">
    <name type="scientific">Batillaria attramentaria</name>
    <dbReference type="NCBI Taxonomy" id="370345"/>
    <lineage>
        <taxon>Eukaryota</taxon>
        <taxon>Metazoa</taxon>
        <taxon>Spiralia</taxon>
        <taxon>Lophotrochozoa</taxon>
        <taxon>Mollusca</taxon>
        <taxon>Gastropoda</taxon>
        <taxon>Caenogastropoda</taxon>
        <taxon>Sorbeoconcha</taxon>
        <taxon>Cerithioidea</taxon>
        <taxon>Batillariidae</taxon>
        <taxon>Batillaria</taxon>
    </lineage>
</organism>
<evidence type="ECO:0000256" key="5">
    <source>
        <dbReference type="ARBA" id="ARBA00022692"/>
    </source>
</evidence>
<gene>
    <name evidence="12" type="ORF">BaRGS_00002684</name>
</gene>
<reference evidence="12 13" key="1">
    <citation type="journal article" date="2023" name="Sci. Data">
        <title>Genome assembly of the Korean intertidal mud-creeper Batillaria attramentaria.</title>
        <authorList>
            <person name="Patra A.K."/>
            <person name="Ho P.T."/>
            <person name="Jun S."/>
            <person name="Lee S.J."/>
            <person name="Kim Y."/>
            <person name="Won Y.J."/>
        </authorList>
    </citation>
    <scope>NUCLEOTIDE SEQUENCE [LARGE SCALE GENOMIC DNA]</scope>
    <source>
        <strain evidence="12">Wonlab-2016</strain>
    </source>
</reference>
<evidence type="ECO:0000256" key="9">
    <source>
        <dbReference type="ARBA" id="ARBA00023128"/>
    </source>
</evidence>
<dbReference type="PANTHER" id="PTHR12980:SF0">
    <property type="entry name" value="CYTOCHROME B-C1 COMPLEX SUBUNIT 9"/>
    <property type="match status" value="1"/>
</dbReference>
<name>A0ABD0M415_9CAEN</name>
<accession>A0ABD0M415</accession>
<sequence>MTLLNKVYQAVFRRTSTFALAIVVGAFFFERAFDQGGQTLFEQMNRGKLYKDVKHRFQGAGEEEEE</sequence>
<keyword evidence="4 11" id="KW-0679">Respiratory chain</keyword>
<evidence type="ECO:0000313" key="13">
    <source>
        <dbReference type="Proteomes" id="UP001519460"/>
    </source>
</evidence>
<evidence type="ECO:0000313" key="12">
    <source>
        <dbReference type="EMBL" id="KAK7505962.1"/>
    </source>
</evidence>
<keyword evidence="7 11" id="KW-0249">Electron transport</keyword>
<dbReference type="GO" id="GO:0006122">
    <property type="term" value="P:mitochondrial electron transport, ubiquinol to cytochrome c"/>
    <property type="evidence" value="ECO:0007669"/>
    <property type="project" value="UniProtKB-UniRule"/>
</dbReference>
<evidence type="ECO:0000256" key="1">
    <source>
        <dbReference type="ARBA" id="ARBA00004434"/>
    </source>
</evidence>
<dbReference type="InterPro" id="IPR008027">
    <property type="entry name" value="QCR9"/>
</dbReference>
<keyword evidence="9 11" id="KW-0496">Mitochondrion</keyword>
<comment type="caution">
    <text evidence="12">The sequence shown here is derived from an EMBL/GenBank/DDBJ whole genome shotgun (WGS) entry which is preliminary data.</text>
</comment>
<keyword evidence="10" id="KW-0472">Membrane</keyword>
<dbReference type="SUPFAM" id="SSF81514">
    <property type="entry name" value="Subunit X (non-heme 7 kDa protein) of cytochrome bc1 complex (Ubiquinol-cytochrome c reductase)"/>
    <property type="match status" value="1"/>
</dbReference>
<dbReference type="EMBL" id="JACVVK020000008">
    <property type="protein sequence ID" value="KAK7505962.1"/>
    <property type="molecule type" value="Genomic_DNA"/>
</dbReference>
<proteinExistence type="inferred from homology"/>
<comment type="subunit">
    <text evidence="11">Component of the ubiquinol-cytochrome c oxidoreductase (cytochrome b-c1 complex, complex III, CIII), a multisubunit enzyme composed of 3 respiratory subunits cytochrome b, cytochrome c1 and Rieske protein, 2 core protein subunits, and additional low-molecular weight protein subunits.</text>
</comment>
<evidence type="ECO:0000256" key="10">
    <source>
        <dbReference type="ARBA" id="ARBA00023136"/>
    </source>
</evidence>
<keyword evidence="13" id="KW-1185">Reference proteome</keyword>
<evidence type="ECO:0000256" key="4">
    <source>
        <dbReference type="ARBA" id="ARBA00022660"/>
    </source>
</evidence>
<evidence type="ECO:0000256" key="11">
    <source>
        <dbReference type="RuleBase" id="RU368056"/>
    </source>
</evidence>
<evidence type="ECO:0000256" key="7">
    <source>
        <dbReference type="ARBA" id="ARBA00022982"/>
    </source>
</evidence>
<keyword evidence="5" id="KW-0812">Transmembrane</keyword>
<keyword evidence="8" id="KW-1133">Transmembrane helix</keyword>
<comment type="function">
    <text evidence="11">Component of the ubiquinol-cytochrome c oxidoreductase, a multisubunit transmembrane complex that is part of the mitochondrial electron transport chain which drives oxidative phosphorylation. The complex plays an important role in the uptake of multiple carbon sources present in different host niches.</text>
</comment>
<evidence type="ECO:0000256" key="3">
    <source>
        <dbReference type="ARBA" id="ARBA00022448"/>
    </source>
</evidence>
<dbReference type="PANTHER" id="PTHR12980">
    <property type="entry name" value="UBIQUINOL-CYTOCHROME C REDUCTASE COMPLEX, SUBUNIT X"/>
    <property type="match status" value="1"/>
</dbReference>
<dbReference type="GO" id="GO:0005743">
    <property type="term" value="C:mitochondrial inner membrane"/>
    <property type="evidence" value="ECO:0007669"/>
    <property type="project" value="UniProtKB-SubCell"/>
</dbReference>
<dbReference type="GO" id="GO:0045275">
    <property type="term" value="C:respiratory chain complex III"/>
    <property type="evidence" value="ECO:0007669"/>
    <property type="project" value="UniProtKB-UniRule"/>
</dbReference>
<protein>
    <recommendedName>
        <fullName evidence="11">Complex III subunit 9</fullName>
    </recommendedName>
</protein>
<evidence type="ECO:0000256" key="2">
    <source>
        <dbReference type="ARBA" id="ARBA00007856"/>
    </source>
</evidence>
<dbReference type="Gene3D" id="1.20.5.260">
    <property type="entry name" value="Cytochrome b-c1 complex subunit 9"/>
    <property type="match status" value="1"/>
</dbReference>
<comment type="subcellular location">
    <subcellularLocation>
        <location evidence="1 11">Mitochondrion inner membrane</location>
        <topology evidence="1 11">Single-pass membrane protein</topology>
    </subcellularLocation>
</comment>
<evidence type="ECO:0000256" key="8">
    <source>
        <dbReference type="ARBA" id="ARBA00022989"/>
    </source>
</evidence>
<dbReference type="Proteomes" id="UP001519460">
    <property type="component" value="Unassembled WGS sequence"/>
</dbReference>
<keyword evidence="3 11" id="KW-0813">Transport</keyword>